<dbReference type="EMBL" id="BNBE01000004">
    <property type="protein sequence ID" value="GHG24231.1"/>
    <property type="molecule type" value="Genomic_DNA"/>
</dbReference>
<dbReference type="RefSeq" id="WP_150233301.1">
    <property type="nucleotide sequence ID" value="NZ_BNBE01000004.1"/>
</dbReference>
<feature type="transmembrane region" description="Helical" evidence="1">
    <location>
        <begin position="65"/>
        <end position="88"/>
    </location>
</feature>
<evidence type="ECO:0008006" key="4">
    <source>
        <dbReference type="Google" id="ProtNLM"/>
    </source>
</evidence>
<dbReference type="Proteomes" id="UP000632849">
    <property type="component" value="Unassembled WGS sequence"/>
</dbReference>
<keyword evidence="1" id="KW-0472">Membrane</keyword>
<protein>
    <recommendedName>
        <fullName evidence="4">DUF4190 domain-containing protein</fullName>
    </recommendedName>
</protein>
<dbReference type="GeneID" id="95662089"/>
<proteinExistence type="predicted"/>
<dbReference type="AlphaFoldDB" id="A0A919BWI5"/>
<sequence>MTTHYSNQPTGQQSYGAPERTATDNVLSIIAMVLGVVALLFLPIVLGVIGVVLAVVAKAVRHERLAVPAIVVAAVGLIGGMVLGALVASA</sequence>
<evidence type="ECO:0000313" key="3">
    <source>
        <dbReference type="Proteomes" id="UP000632849"/>
    </source>
</evidence>
<keyword evidence="3" id="KW-1185">Reference proteome</keyword>
<name>A0A919BWI5_STRFL</name>
<organism evidence="2 3">
    <name type="scientific">Streptomyces filamentosus</name>
    <name type="common">Streptomyces roseosporus</name>
    <dbReference type="NCBI Taxonomy" id="67294"/>
    <lineage>
        <taxon>Bacteria</taxon>
        <taxon>Bacillati</taxon>
        <taxon>Actinomycetota</taxon>
        <taxon>Actinomycetes</taxon>
        <taxon>Kitasatosporales</taxon>
        <taxon>Streptomycetaceae</taxon>
        <taxon>Streptomyces</taxon>
    </lineage>
</organism>
<keyword evidence="1" id="KW-0812">Transmembrane</keyword>
<gene>
    <name evidence="2" type="ORF">GCM10017667_69820</name>
</gene>
<evidence type="ECO:0000313" key="2">
    <source>
        <dbReference type="EMBL" id="GHG24231.1"/>
    </source>
</evidence>
<keyword evidence="1" id="KW-1133">Transmembrane helix</keyword>
<feature type="transmembrane region" description="Helical" evidence="1">
    <location>
        <begin position="26"/>
        <end position="53"/>
    </location>
</feature>
<comment type="caution">
    <text evidence="2">The sequence shown here is derived from an EMBL/GenBank/DDBJ whole genome shotgun (WGS) entry which is preliminary data.</text>
</comment>
<accession>A0A919BWI5</accession>
<evidence type="ECO:0000256" key="1">
    <source>
        <dbReference type="SAM" id="Phobius"/>
    </source>
</evidence>
<reference evidence="2" key="1">
    <citation type="journal article" date="2014" name="Int. J. Syst. Evol. Microbiol.">
        <title>Complete genome sequence of Corynebacterium casei LMG S-19264T (=DSM 44701T), isolated from a smear-ripened cheese.</title>
        <authorList>
            <consortium name="US DOE Joint Genome Institute (JGI-PGF)"/>
            <person name="Walter F."/>
            <person name="Albersmeier A."/>
            <person name="Kalinowski J."/>
            <person name="Ruckert C."/>
        </authorList>
    </citation>
    <scope>NUCLEOTIDE SEQUENCE</scope>
    <source>
        <strain evidence="2">JCM 4122</strain>
    </source>
</reference>
<reference evidence="2" key="2">
    <citation type="submission" date="2020-09" db="EMBL/GenBank/DDBJ databases">
        <authorList>
            <person name="Sun Q."/>
            <person name="Ohkuma M."/>
        </authorList>
    </citation>
    <scope>NUCLEOTIDE SEQUENCE</scope>
    <source>
        <strain evidence="2">JCM 4122</strain>
    </source>
</reference>